<reference evidence="3 4" key="1">
    <citation type="submission" date="2023-05" db="EMBL/GenBank/DDBJ databases">
        <title>Novel species of genus Flectobacillus isolated from stream in China.</title>
        <authorList>
            <person name="Lu H."/>
        </authorList>
    </citation>
    <scope>NUCLEOTIDE SEQUENCE [LARGE SCALE GENOMIC DNA]</scope>
    <source>
        <strain evidence="3 4">KCTC 42575</strain>
    </source>
</reference>
<dbReference type="InterPro" id="IPR021860">
    <property type="entry name" value="Peptidase_S12_Pab87-rel_C"/>
</dbReference>
<keyword evidence="3" id="KW-0378">Hydrolase</keyword>
<dbReference type="SUPFAM" id="SSF56601">
    <property type="entry name" value="beta-lactamase/transpeptidase-like"/>
    <property type="match status" value="1"/>
</dbReference>
<keyword evidence="4" id="KW-1185">Reference proteome</keyword>
<dbReference type="Pfam" id="PF00144">
    <property type="entry name" value="Beta-lactamase"/>
    <property type="match status" value="1"/>
</dbReference>
<dbReference type="GO" id="GO:0016787">
    <property type="term" value="F:hydrolase activity"/>
    <property type="evidence" value="ECO:0007669"/>
    <property type="project" value="UniProtKB-KW"/>
</dbReference>
<dbReference type="EMBL" id="JASHIF010000025">
    <property type="protein sequence ID" value="MDI9862093.1"/>
    <property type="molecule type" value="Genomic_DNA"/>
</dbReference>
<dbReference type="PANTHER" id="PTHR46825:SF15">
    <property type="entry name" value="BETA-LACTAMASE-RELATED DOMAIN-CONTAINING PROTEIN"/>
    <property type="match status" value="1"/>
</dbReference>
<protein>
    <submittedName>
        <fullName evidence="3">Serine hydrolase</fullName>
    </submittedName>
</protein>
<dbReference type="RefSeq" id="WP_283346398.1">
    <property type="nucleotide sequence ID" value="NZ_JASHIF010000025.1"/>
</dbReference>
<dbReference type="InterPro" id="IPR012338">
    <property type="entry name" value="Beta-lactam/transpept-like"/>
</dbReference>
<feature type="domain" description="Peptidase S12 Pab87-related C-terminal" evidence="2">
    <location>
        <begin position="422"/>
        <end position="495"/>
    </location>
</feature>
<evidence type="ECO:0000313" key="4">
    <source>
        <dbReference type="Proteomes" id="UP001236507"/>
    </source>
</evidence>
<gene>
    <name evidence="3" type="ORF">QM524_22910</name>
</gene>
<dbReference type="PANTHER" id="PTHR46825">
    <property type="entry name" value="D-ALANYL-D-ALANINE-CARBOXYPEPTIDASE/ENDOPEPTIDASE AMPH"/>
    <property type="match status" value="1"/>
</dbReference>
<dbReference type="Pfam" id="PF11954">
    <property type="entry name" value="DUF3471"/>
    <property type="match status" value="1"/>
</dbReference>
<organism evidence="3 4">
    <name type="scientific">Flectobacillus roseus</name>
    <dbReference type="NCBI Taxonomy" id="502259"/>
    <lineage>
        <taxon>Bacteria</taxon>
        <taxon>Pseudomonadati</taxon>
        <taxon>Bacteroidota</taxon>
        <taxon>Cytophagia</taxon>
        <taxon>Cytophagales</taxon>
        <taxon>Flectobacillaceae</taxon>
        <taxon>Flectobacillus</taxon>
    </lineage>
</organism>
<name>A0ABT6YG75_9BACT</name>
<comment type="caution">
    <text evidence="3">The sequence shown here is derived from an EMBL/GenBank/DDBJ whole genome shotgun (WGS) entry which is preliminary data.</text>
</comment>
<feature type="domain" description="Beta-lactamase-related" evidence="1">
    <location>
        <begin position="50"/>
        <end position="364"/>
    </location>
</feature>
<dbReference type="Proteomes" id="UP001236507">
    <property type="component" value="Unassembled WGS sequence"/>
</dbReference>
<dbReference type="InterPro" id="IPR050491">
    <property type="entry name" value="AmpC-like"/>
</dbReference>
<evidence type="ECO:0000259" key="1">
    <source>
        <dbReference type="Pfam" id="PF00144"/>
    </source>
</evidence>
<evidence type="ECO:0000313" key="3">
    <source>
        <dbReference type="EMBL" id="MDI9862093.1"/>
    </source>
</evidence>
<accession>A0ABT6YG75</accession>
<sequence length="508" mass="58171">MKKLLYSIVLGIILSFIGQVSYAQKVSKLSETELALHNMQGKIYGWMTEWKVPGCAISIVKDGQVLWSVGLGQKNTTTKQTVTPQTLFPIASCSKSFTAAAMAILVDEGKVDWNKPVKYYLPDFELNDTEAEHTVMVKDLLSHRTGLPRHDFVWLYSSLDRKAIFKSLKYLTLSKKPYEQYQYNNLMYMVAGVLIERVSGMTWEKFVEERLLKPLKMNQTVLTYPELFKSTDYAKSYRKQEEQLVEAGFGSNVDAIGPAGAVKSNAEDMSHWLLMQLQQGKYESQQIISSKSLKENHIPLTVVYPTEAKYPELGFTTYGMGWNQNVYRGAQRLQHNGSIEGFRSQMTLFPNNNIGIFITTNSSAADYYFVNVVTNSLTDMLFNLPEIDWDSRMKQEKADAVFAEEKKMKEQNANRILFASMSHNIDNYTGIYEHPAYGILQIYKSDKGLMAKYHNQTIELVHFHYDYFLGKDMLDNMPIQFMTNFKGAIDQVQIDFPNAGIIQFLKKQ</sequence>
<dbReference type="Gene3D" id="2.40.128.600">
    <property type="match status" value="1"/>
</dbReference>
<dbReference type="InterPro" id="IPR001466">
    <property type="entry name" value="Beta-lactam-related"/>
</dbReference>
<dbReference type="Gene3D" id="3.40.710.10">
    <property type="entry name" value="DD-peptidase/beta-lactamase superfamily"/>
    <property type="match status" value="1"/>
</dbReference>
<proteinExistence type="predicted"/>
<evidence type="ECO:0000259" key="2">
    <source>
        <dbReference type="Pfam" id="PF11954"/>
    </source>
</evidence>